<dbReference type="Pfam" id="PF04286">
    <property type="entry name" value="DUF445"/>
    <property type="match status" value="1"/>
</dbReference>
<keyword evidence="1" id="KW-1133">Transmembrane helix</keyword>
<organism evidence="3 4">
    <name type="scientific">Ectobacillus funiculus</name>
    <dbReference type="NCBI Taxonomy" id="137993"/>
    <lineage>
        <taxon>Bacteria</taxon>
        <taxon>Bacillati</taxon>
        <taxon>Bacillota</taxon>
        <taxon>Bacilli</taxon>
        <taxon>Bacillales</taxon>
        <taxon>Bacillaceae</taxon>
        <taxon>Ectobacillus</taxon>
    </lineage>
</organism>
<proteinExistence type="predicted"/>
<feature type="domain" description="WH2" evidence="2">
    <location>
        <begin position="255"/>
        <end position="270"/>
    </location>
</feature>
<feature type="transmembrane region" description="Helical" evidence="1">
    <location>
        <begin position="7"/>
        <end position="26"/>
    </location>
</feature>
<evidence type="ECO:0000313" key="3">
    <source>
        <dbReference type="EMBL" id="MFB9759902.1"/>
    </source>
</evidence>
<keyword evidence="1" id="KW-0812">Transmembrane</keyword>
<dbReference type="RefSeq" id="WP_379950230.1">
    <property type="nucleotide sequence ID" value="NZ_JBHMAF010000100.1"/>
</dbReference>
<gene>
    <name evidence="3" type="ORF">ACFFMS_16025</name>
</gene>
<reference evidence="3 4" key="1">
    <citation type="submission" date="2024-09" db="EMBL/GenBank/DDBJ databases">
        <authorList>
            <person name="Sun Q."/>
            <person name="Mori K."/>
        </authorList>
    </citation>
    <scope>NUCLEOTIDE SEQUENCE [LARGE SCALE GENOMIC DNA]</scope>
    <source>
        <strain evidence="3 4">JCM 11201</strain>
    </source>
</reference>
<sequence>MATRSRYVASFSLAIMGTGFIITSLFHDSLAGAILQGGFEAGLVGGLADWFAVTALFRHPLNVPIPHTALLTKNRQKLTEGLVSMLENKWLTKTSITDKMKEIHLAEKVFLIIEKELHSDSMKRGITTVIEHAIRRVNINKIASFVEKEIKKYLYSIHTSALIQSAINQILAHSYDEKALNYLLMKAKGWAEKDSVRNELGSTAIKAIDRIELDGFLQFAVKSFINVVDENKLGGIIQDFILRGIDGLQETDNKNRQALLEQIRTELKKVHENTTFIKELDDWKEHLIENWDATEQITKTLEKMQQQALFSIKDGEFVDMHLLPFLTRLLNNTKENPVHMSAIENWLQKQVIQFVEANHSKIGKLVRENLDALDDQTLIAMIENGAGKDLQWIRVNGAICGFMLGLLLEVIKATTPL</sequence>
<evidence type="ECO:0000256" key="1">
    <source>
        <dbReference type="SAM" id="Phobius"/>
    </source>
</evidence>
<protein>
    <submittedName>
        <fullName evidence="3">DUF445 domain-containing protein</fullName>
    </submittedName>
</protein>
<dbReference type="PANTHER" id="PTHR38442">
    <property type="entry name" value="INNER MEMBRANE PROTEIN-RELATED"/>
    <property type="match status" value="1"/>
</dbReference>
<dbReference type="InterPro" id="IPR003124">
    <property type="entry name" value="WH2_dom"/>
</dbReference>
<dbReference type="InterPro" id="IPR007383">
    <property type="entry name" value="DUF445"/>
</dbReference>
<dbReference type="PROSITE" id="PS51082">
    <property type="entry name" value="WH2"/>
    <property type="match status" value="1"/>
</dbReference>
<dbReference type="PANTHER" id="PTHR38442:SF1">
    <property type="entry name" value="INNER MEMBRANE PROTEIN"/>
    <property type="match status" value="1"/>
</dbReference>
<keyword evidence="4" id="KW-1185">Reference proteome</keyword>
<evidence type="ECO:0000259" key="2">
    <source>
        <dbReference type="PROSITE" id="PS51082"/>
    </source>
</evidence>
<evidence type="ECO:0000313" key="4">
    <source>
        <dbReference type="Proteomes" id="UP001589609"/>
    </source>
</evidence>
<accession>A0ABV5WH22</accession>
<dbReference type="EMBL" id="JBHMAF010000100">
    <property type="protein sequence ID" value="MFB9759902.1"/>
    <property type="molecule type" value="Genomic_DNA"/>
</dbReference>
<dbReference type="Proteomes" id="UP001589609">
    <property type="component" value="Unassembled WGS sequence"/>
</dbReference>
<keyword evidence="1" id="KW-0472">Membrane</keyword>
<name>A0ABV5WH22_9BACI</name>
<comment type="caution">
    <text evidence="3">The sequence shown here is derived from an EMBL/GenBank/DDBJ whole genome shotgun (WGS) entry which is preliminary data.</text>
</comment>